<dbReference type="Gene3D" id="3.40.50.1950">
    <property type="entry name" value="Flavin prenyltransferase-like"/>
    <property type="match status" value="1"/>
</dbReference>
<dbReference type="Pfam" id="PF02441">
    <property type="entry name" value="Flavoprotein"/>
    <property type="match status" value="1"/>
</dbReference>
<name>A0A1T4P5N3_9FIRM</name>
<dbReference type="NCBIfam" id="TIGR02852">
    <property type="entry name" value="spore_dpaB"/>
    <property type="match status" value="1"/>
</dbReference>
<dbReference type="Proteomes" id="UP000189933">
    <property type="component" value="Unassembled WGS sequence"/>
</dbReference>
<dbReference type="AlphaFoldDB" id="A0A1T4P5N3"/>
<evidence type="ECO:0000259" key="2">
    <source>
        <dbReference type="Pfam" id="PF02441"/>
    </source>
</evidence>
<accession>A0A1T4P5N3</accession>
<feature type="signal peptide" evidence="1">
    <location>
        <begin position="1"/>
        <end position="20"/>
    </location>
</feature>
<feature type="domain" description="Flavoprotein" evidence="2">
    <location>
        <begin position="6"/>
        <end position="186"/>
    </location>
</feature>
<dbReference type="GO" id="GO:0003824">
    <property type="term" value="F:catalytic activity"/>
    <property type="evidence" value="ECO:0007669"/>
    <property type="project" value="InterPro"/>
</dbReference>
<dbReference type="EMBL" id="FUXM01000010">
    <property type="protein sequence ID" value="SJZ86752.1"/>
    <property type="molecule type" value="Genomic_DNA"/>
</dbReference>
<keyword evidence="1" id="KW-0732">Signal</keyword>
<evidence type="ECO:0000256" key="1">
    <source>
        <dbReference type="SAM" id="SignalP"/>
    </source>
</evidence>
<gene>
    <name evidence="3" type="ORF">SAMN02745885_01146</name>
</gene>
<dbReference type="InterPro" id="IPR003382">
    <property type="entry name" value="Flavoprotein"/>
</dbReference>
<reference evidence="4" key="1">
    <citation type="submission" date="2017-02" db="EMBL/GenBank/DDBJ databases">
        <authorList>
            <person name="Varghese N."/>
            <person name="Submissions S."/>
        </authorList>
    </citation>
    <scope>NUCLEOTIDE SEQUENCE [LARGE SCALE GENOMIC DNA]</scope>
    <source>
        <strain evidence="4">DSM 16521</strain>
    </source>
</reference>
<keyword evidence="4" id="KW-1185">Reference proteome</keyword>
<protein>
    <submittedName>
        <fullName evidence="3">Dipicolinate synthase subunit B</fullName>
    </submittedName>
</protein>
<evidence type="ECO:0000313" key="4">
    <source>
        <dbReference type="Proteomes" id="UP000189933"/>
    </source>
</evidence>
<dbReference type="SUPFAM" id="SSF52507">
    <property type="entry name" value="Homo-oligomeric flavin-containing Cys decarboxylases, HFCD"/>
    <property type="match status" value="1"/>
</dbReference>
<dbReference type="InterPro" id="IPR036551">
    <property type="entry name" value="Flavin_trans-like"/>
</dbReference>
<dbReference type="RefSeq" id="WP_078665230.1">
    <property type="nucleotide sequence ID" value="NZ_FUXM01000010.1"/>
</dbReference>
<proteinExistence type="predicted"/>
<organism evidence="3 4">
    <name type="scientific">Carboxydocella sporoproducens DSM 16521</name>
    <dbReference type="NCBI Taxonomy" id="1121270"/>
    <lineage>
        <taxon>Bacteria</taxon>
        <taxon>Bacillati</taxon>
        <taxon>Bacillota</taxon>
        <taxon>Clostridia</taxon>
        <taxon>Eubacteriales</taxon>
        <taxon>Clostridiales Family XVI. Incertae Sedis</taxon>
        <taxon>Carboxydocella</taxon>
    </lineage>
</organism>
<dbReference type="OrthoDB" id="9792688at2"/>
<dbReference type="NCBIfam" id="NF006161">
    <property type="entry name" value="PRK08305.1"/>
    <property type="match status" value="1"/>
</dbReference>
<dbReference type="InterPro" id="IPR014214">
    <property type="entry name" value="Dipicolinic_acid_synth_B"/>
</dbReference>
<feature type="chain" id="PRO_5012617210" evidence="1">
    <location>
        <begin position="21"/>
        <end position="196"/>
    </location>
</feature>
<sequence>MRLMGKKIGFAITGSFCTFAAVEPVLDQLAQEGAEITLIMSKAAYQTDTKFGKAEDWLNRFSKYCSGPVINEIVTAEPIGPGKLLDLIVIAPCTGNTIAKLANGITDGPVLMATKAHLRNGRPVVIAVSTNDGLGMNAKNIGLLLNSKNIYLVPFCQDNPWQKPNSLVAKMELIPDTIIEALNGRQIQPVLLGPPK</sequence>
<dbReference type="PIRSF" id="PIRSF001390">
    <property type="entry name" value="Dipicolinate_synth_subunit_B"/>
    <property type="match status" value="1"/>
</dbReference>
<evidence type="ECO:0000313" key="3">
    <source>
        <dbReference type="EMBL" id="SJZ86752.1"/>
    </source>
</evidence>